<organism evidence="2 3">
    <name type="scientific">Pseudomonas asturiensis</name>
    <dbReference type="NCBI Taxonomy" id="1190415"/>
    <lineage>
        <taxon>Bacteria</taxon>
        <taxon>Pseudomonadati</taxon>
        <taxon>Pseudomonadota</taxon>
        <taxon>Gammaproteobacteria</taxon>
        <taxon>Pseudomonadales</taxon>
        <taxon>Pseudomonadaceae</taxon>
        <taxon>Pseudomonas</taxon>
    </lineage>
</organism>
<dbReference type="SUPFAM" id="SSF52540">
    <property type="entry name" value="P-loop containing nucleoside triphosphate hydrolases"/>
    <property type="match status" value="1"/>
</dbReference>
<keyword evidence="3" id="KW-1185">Reference proteome</keyword>
<sequence length="522" mass="59327">MTYAPKRLRQTGCRCWTSDTTKKLGLIATMHLQSLTLTNVRQFEQRTFEFQPGFNLLVGENGAGKTTILRGLLAALGSTRQMGRRPRLEDDDIRLRASGAEVTALVQSTADQLDQFRFQKTLWERANRSSRRGDLPLVLLYSSNEAICSAMKMRRAAKVREGNSNQFRNSEAFLYAIDRDFTYDSEEPNERRFGNSRSVREFVGKVLSTFSTDMHDFHWHFEPYDCSVVPPKGTEKKLVLDEDTERQARNFAMRKFQEIPMRRGKRPFNWPDQAKVVLNPEIFERRGGGRNLPNLPEIWEGIKVSSEAMRELLLSCSLEVKLTPRIMIKRALGTLSLKQLSDGEQRLFSLFVDIGRQLSINRATDAFGEGEAIILIDEIDVHLHPKWQRRIVPALEDLFPNCQFIATTHSPFVIQAAGRQRITFIEPHCSAGLLGGGNSLEDIVEDIQGISQPQRSVRAEMLSSAAKRYFTLLELQASDAQQVEPGELRDAEKLYREASEPFTSDSAVHALLRVLMMEGKAQ</sequence>
<evidence type="ECO:0000313" key="3">
    <source>
        <dbReference type="Proteomes" id="UP000464644"/>
    </source>
</evidence>
<proteinExistence type="predicted"/>
<dbReference type="EMBL" id="CP047265">
    <property type="protein sequence ID" value="QHF03884.1"/>
    <property type="molecule type" value="Genomic_DNA"/>
</dbReference>
<dbReference type="InterPro" id="IPR038729">
    <property type="entry name" value="Rad50/SbcC_AAA"/>
</dbReference>
<dbReference type="InterPro" id="IPR003593">
    <property type="entry name" value="AAA+_ATPase"/>
</dbReference>
<dbReference type="Pfam" id="PF13476">
    <property type="entry name" value="AAA_23"/>
    <property type="match status" value="1"/>
</dbReference>
<evidence type="ECO:0000259" key="1">
    <source>
        <dbReference type="SMART" id="SM00382"/>
    </source>
</evidence>
<dbReference type="SMART" id="SM00382">
    <property type="entry name" value="AAA"/>
    <property type="match status" value="1"/>
</dbReference>
<dbReference type="Pfam" id="PF13304">
    <property type="entry name" value="AAA_21"/>
    <property type="match status" value="1"/>
</dbReference>
<accession>A0ABX6HEY9</accession>
<dbReference type="InterPro" id="IPR027417">
    <property type="entry name" value="P-loop_NTPase"/>
</dbReference>
<evidence type="ECO:0000313" key="2">
    <source>
        <dbReference type="EMBL" id="QHF03884.1"/>
    </source>
</evidence>
<name>A0ABX6HEY9_9PSED</name>
<dbReference type="PANTHER" id="PTHR32182:SF23">
    <property type="entry name" value="ATP BINDING PROTEIN"/>
    <property type="match status" value="1"/>
</dbReference>
<dbReference type="RefSeq" id="WP_159372195.1">
    <property type="nucleotide sequence ID" value="NZ_CP047265.1"/>
</dbReference>
<dbReference type="InterPro" id="IPR003959">
    <property type="entry name" value="ATPase_AAA_core"/>
</dbReference>
<reference evidence="2 3" key="1">
    <citation type="journal article" date="2014" name="Genome Announc.">
        <title>Draft Genome Sequences of a Phylogenetically Diverse Suite of Pseudomonas syringae Strains from Multiple Source Populations.</title>
        <authorList>
            <person name="Baltrus D.A."/>
            <person name="Yourstone S."/>
            <person name="Lind A."/>
            <person name="Guilbaud C."/>
            <person name="Sands D.C."/>
            <person name="Jones C.D."/>
            <person name="Morris C.E."/>
            <person name="Dangl J.L."/>
        </authorList>
    </citation>
    <scope>NUCLEOTIDE SEQUENCE [LARGE SCALE GENOMIC DNA]</scope>
    <source>
        <strain evidence="2 3">CC1524</strain>
    </source>
</reference>
<dbReference type="PANTHER" id="PTHR32182">
    <property type="entry name" value="DNA REPLICATION AND REPAIR PROTEIN RECF"/>
    <property type="match status" value="1"/>
</dbReference>
<dbReference type="Proteomes" id="UP000464644">
    <property type="component" value="Chromosome"/>
</dbReference>
<dbReference type="CDD" id="cd00267">
    <property type="entry name" value="ABC_ATPase"/>
    <property type="match status" value="1"/>
</dbReference>
<dbReference type="Gene3D" id="3.40.50.300">
    <property type="entry name" value="P-loop containing nucleotide triphosphate hydrolases"/>
    <property type="match status" value="2"/>
</dbReference>
<protein>
    <submittedName>
        <fullName evidence="2">AAA family ATPase</fullName>
    </submittedName>
</protein>
<gene>
    <name evidence="2" type="ORF">N015_16275</name>
</gene>
<feature type="domain" description="AAA+ ATPase" evidence="1">
    <location>
        <begin position="51"/>
        <end position="428"/>
    </location>
</feature>